<evidence type="ECO:0000256" key="4">
    <source>
        <dbReference type="ARBA" id="ARBA00023159"/>
    </source>
</evidence>
<evidence type="ECO:0000256" key="1">
    <source>
        <dbReference type="ARBA" id="ARBA00022737"/>
    </source>
</evidence>
<evidence type="ECO:0000256" key="5">
    <source>
        <dbReference type="ARBA" id="ARBA00023163"/>
    </source>
</evidence>
<evidence type="ECO:0000313" key="8">
    <source>
        <dbReference type="EMBL" id="MBF4693805.1"/>
    </source>
</evidence>
<dbReference type="SMART" id="SM01061">
    <property type="entry name" value="CAT_RBD"/>
    <property type="match status" value="1"/>
</dbReference>
<gene>
    <name evidence="8" type="ORF">ISU02_11760</name>
</gene>
<proteinExistence type="inferred from homology"/>
<dbReference type="SUPFAM" id="SSF50151">
    <property type="entry name" value="SacY-like RNA-binding domain"/>
    <property type="match status" value="1"/>
</dbReference>
<dbReference type="InterPro" id="IPR036634">
    <property type="entry name" value="PRD_sf"/>
</dbReference>
<feature type="domain" description="PRD" evidence="7">
    <location>
        <begin position="62"/>
        <end position="166"/>
    </location>
</feature>
<dbReference type="PANTHER" id="PTHR30185">
    <property type="entry name" value="CRYPTIC BETA-GLUCOSIDE BGL OPERON ANTITERMINATOR"/>
    <property type="match status" value="1"/>
</dbReference>
<evidence type="ECO:0000313" key="9">
    <source>
        <dbReference type="Proteomes" id="UP000614200"/>
    </source>
</evidence>
<dbReference type="Proteomes" id="UP000614200">
    <property type="component" value="Unassembled WGS sequence"/>
</dbReference>
<dbReference type="Gene3D" id="1.10.1790.10">
    <property type="entry name" value="PRD domain"/>
    <property type="match status" value="1"/>
</dbReference>
<dbReference type="Pfam" id="PF00874">
    <property type="entry name" value="PRD"/>
    <property type="match status" value="2"/>
</dbReference>
<dbReference type="InterPro" id="IPR001550">
    <property type="entry name" value="Transcrpt_antitermin_CS"/>
</dbReference>
<keyword evidence="4" id="KW-0010">Activator</keyword>
<dbReference type="Gene3D" id="1.20.58.1950">
    <property type="match status" value="1"/>
</dbReference>
<keyword evidence="5" id="KW-0804">Transcription</keyword>
<dbReference type="Gene3D" id="1.20.890.100">
    <property type="match status" value="1"/>
</dbReference>
<keyword evidence="9" id="KW-1185">Reference proteome</keyword>
<evidence type="ECO:0000256" key="2">
    <source>
        <dbReference type="ARBA" id="ARBA00022884"/>
    </source>
</evidence>
<dbReference type="InterPro" id="IPR004341">
    <property type="entry name" value="CAT_RNA-bd_dom"/>
</dbReference>
<reference evidence="8 9" key="1">
    <citation type="submission" date="2020-11" db="EMBL/GenBank/DDBJ databases">
        <title>Fusibacter basophilias sp. nov.</title>
        <authorList>
            <person name="Qiu D."/>
        </authorList>
    </citation>
    <scope>NUCLEOTIDE SEQUENCE [LARGE SCALE GENOMIC DNA]</scope>
    <source>
        <strain evidence="8 9">Q10-2</strain>
    </source>
</reference>
<feature type="domain" description="PRD" evidence="7">
    <location>
        <begin position="167"/>
        <end position="269"/>
    </location>
</feature>
<comment type="caution">
    <text evidence="8">The sequence shown here is derived from an EMBL/GenBank/DDBJ whole genome shotgun (WGS) entry which is preliminary data.</text>
</comment>
<keyword evidence="3" id="KW-0805">Transcription regulation</keyword>
<dbReference type="PROSITE" id="PS00654">
    <property type="entry name" value="PRD_1"/>
    <property type="match status" value="1"/>
</dbReference>
<accession>A0ABR9ZTK1</accession>
<dbReference type="PROSITE" id="PS51372">
    <property type="entry name" value="PRD_2"/>
    <property type="match status" value="2"/>
</dbReference>
<comment type="similarity">
    <text evidence="6">Belongs to the transcriptional antiterminator BglG family.</text>
</comment>
<keyword evidence="1" id="KW-0677">Repeat</keyword>
<dbReference type="SUPFAM" id="SSF63520">
    <property type="entry name" value="PTS-regulatory domain, PRD"/>
    <property type="match status" value="2"/>
</dbReference>
<dbReference type="PANTHER" id="PTHR30185:SF15">
    <property type="entry name" value="CRYPTIC BETA-GLUCOSIDE BGL OPERON ANTITERMINATOR"/>
    <property type="match status" value="1"/>
</dbReference>
<dbReference type="Gene3D" id="2.30.24.10">
    <property type="entry name" value="CAT RNA-binding domain"/>
    <property type="match status" value="1"/>
</dbReference>
<sequence>MNHNVILANEHDSDQEVILIGKGLGFNRKAGQTIFLEDHEIDRTFRTYDEKYKEHYLSLLKGIDSAVLGVCAEIVSEAEKEFGQISQKLFLVLSDHISFALERIKNGLDISNPFLYEIKMLYSEEYKMGLKAQQMISHSVQIEIPESEVGFIALHIHAARHKKDVKDTVKNTRIIKSLIEIIEKKLAKKMQMGTLIYDRLVSHLWYCLDRIEKGEAIENPLGDTVKIQFPEAFAVSEKMVEYIEKSLNKKVSKNEMVYMTLHIDRIRRS</sequence>
<dbReference type="EMBL" id="JADKNH010000006">
    <property type="protein sequence ID" value="MBF4693805.1"/>
    <property type="molecule type" value="Genomic_DNA"/>
</dbReference>
<evidence type="ECO:0000256" key="3">
    <source>
        <dbReference type="ARBA" id="ARBA00023015"/>
    </source>
</evidence>
<evidence type="ECO:0000259" key="7">
    <source>
        <dbReference type="PROSITE" id="PS51372"/>
    </source>
</evidence>
<dbReference type="InterPro" id="IPR011608">
    <property type="entry name" value="PRD"/>
</dbReference>
<dbReference type="InterPro" id="IPR050661">
    <property type="entry name" value="BglG_antiterminators"/>
</dbReference>
<name>A0ABR9ZTK1_9FIRM</name>
<dbReference type="Pfam" id="PF03123">
    <property type="entry name" value="CAT_RBD"/>
    <property type="match status" value="1"/>
</dbReference>
<protein>
    <submittedName>
        <fullName evidence="8">PRD domain-containing protein</fullName>
    </submittedName>
</protein>
<organism evidence="8 9">
    <name type="scientific">Fusibacter ferrireducens</name>
    <dbReference type="NCBI Taxonomy" id="2785058"/>
    <lineage>
        <taxon>Bacteria</taxon>
        <taxon>Bacillati</taxon>
        <taxon>Bacillota</taxon>
        <taxon>Clostridia</taxon>
        <taxon>Eubacteriales</taxon>
        <taxon>Eubacteriales Family XII. Incertae Sedis</taxon>
        <taxon>Fusibacter</taxon>
    </lineage>
</organism>
<evidence type="ECO:0000256" key="6">
    <source>
        <dbReference type="ARBA" id="ARBA00038510"/>
    </source>
</evidence>
<dbReference type="InterPro" id="IPR036650">
    <property type="entry name" value="CAT_RNA-bd_dom_sf"/>
</dbReference>
<keyword evidence="2" id="KW-0694">RNA-binding</keyword>